<dbReference type="PANTHER" id="PTHR11671">
    <property type="entry name" value="V-TYPE ATP SYNTHASE SUBUNIT D"/>
    <property type="match status" value="1"/>
</dbReference>
<accession>K1QMV7</accession>
<dbReference type="Pfam" id="PF01813">
    <property type="entry name" value="ATP-synt_D"/>
    <property type="match status" value="2"/>
</dbReference>
<dbReference type="HOGENOM" id="CLU_069688_0_0_1"/>
<dbReference type="InterPro" id="IPR002699">
    <property type="entry name" value="V_ATPase_D"/>
</dbReference>
<keyword evidence="2" id="KW-0813">Transport</keyword>
<comment type="similarity">
    <text evidence="1">Belongs to the V-ATPase D subunit family.</text>
</comment>
<dbReference type="EMBL" id="JH817194">
    <property type="protein sequence ID" value="EKC35213.1"/>
    <property type="molecule type" value="Genomic_DNA"/>
</dbReference>
<reference evidence="4" key="1">
    <citation type="journal article" date="2012" name="Nature">
        <title>The oyster genome reveals stress adaptation and complexity of shell formation.</title>
        <authorList>
            <person name="Zhang G."/>
            <person name="Fang X."/>
            <person name="Guo X."/>
            <person name="Li L."/>
            <person name="Luo R."/>
            <person name="Xu F."/>
            <person name="Yang P."/>
            <person name="Zhang L."/>
            <person name="Wang X."/>
            <person name="Qi H."/>
            <person name="Xiong Z."/>
            <person name="Que H."/>
            <person name="Xie Y."/>
            <person name="Holland P.W."/>
            <person name="Paps J."/>
            <person name="Zhu Y."/>
            <person name="Wu F."/>
            <person name="Chen Y."/>
            <person name="Wang J."/>
            <person name="Peng C."/>
            <person name="Meng J."/>
            <person name="Yang L."/>
            <person name="Liu J."/>
            <person name="Wen B."/>
            <person name="Zhang N."/>
            <person name="Huang Z."/>
            <person name="Zhu Q."/>
            <person name="Feng Y."/>
            <person name="Mount A."/>
            <person name="Hedgecock D."/>
            <person name="Xu Z."/>
            <person name="Liu Y."/>
            <person name="Domazet-Loso T."/>
            <person name="Du Y."/>
            <person name="Sun X."/>
            <person name="Zhang S."/>
            <person name="Liu B."/>
            <person name="Cheng P."/>
            <person name="Jiang X."/>
            <person name="Li J."/>
            <person name="Fan D."/>
            <person name="Wang W."/>
            <person name="Fu W."/>
            <person name="Wang T."/>
            <person name="Wang B."/>
            <person name="Zhang J."/>
            <person name="Peng Z."/>
            <person name="Li Y."/>
            <person name="Li N."/>
            <person name="Wang J."/>
            <person name="Chen M."/>
            <person name="He Y."/>
            <person name="Tan F."/>
            <person name="Song X."/>
            <person name="Zheng Q."/>
            <person name="Huang R."/>
            <person name="Yang H."/>
            <person name="Du X."/>
            <person name="Chen L."/>
            <person name="Yang M."/>
            <person name="Gaffney P.M."/>
            <person name="Wang S."/>
            <person name="Luo L."/>
            <person name="She Z."/>
            <person name="Ming Y."/>
            <person name="Huang W."/>
            <person name="Zhang S."/>
            <person name="Huang B."/>
            <person name="Zhang Y."/>
            <person name="Qu T."/>
            <person name="Ni P."/>
            <person name="Miao G."/>
            <person name="Wang J."/>
            <person name="Wang Q."/>
            <person name="Steinberg C.E."/>
            <person name="Wang H."/>
            <person name="Li N."/>
            <person name="Qian L."/>
            <person name="Zhang G."/>
            <person name="Li Y."/>
            <person name="Yang H."/>
            <person name="Liu X."/>
            <person name="Wang J."/>
            <person name="Yin Y."/>
            <person name="Wang J."/>
        </authorList>
    </citation>
    <scope>NUCLEOTIDE SEQUENCE [LARGE SCALE GENOMIC DNA]</scope>
    <source>
        <strain evidence="4">05x7-T-G4-1.051#20</strain>
    </source>
</reference>
<dbReference type="AlphaFoldDB" id="K1QMV7"/>
<dbReference type="FunCoup" id="K1QMV7">
    <property type="interactions" value="1485"/>
</dbReference>
<gene>
    <name evidence="4" type="ORF">CGI_10016143</name>
</gene>
<keyword evidence="3" id="KW-0406">Ion transport</keyword>
<evidence type="ECO:0000256" key="3">
    <source>
        <dbReference type="ARBA" id="ARBA00023065"/>
    </source>
</evidence>
<proteinExistence type="inferred from homology"/>
<protein>
    <submittedName>
        <fullName evidence="4">V-type proton ATPase subunit D</fullName>
    </submittedName>
</protein>
<dbReference type="NCBIfam" id="TIGR00309">
    <property type="entry name" value="V_ATPase_subD"/>
    <property type="match status" value="1"/>
</dbReference>
<name>K1QMV7_MAGGI</name>
<evidence type="ECO:0000313" key="4">
    <source>
        <dbReference type="EMBL" id="EKC35213.1"/>
    </source>
</evidence>
<sequence length="260" mass="29627">MSGAGDRINIFPSRMAMAIMKARLKGAQKGHSLLKKKADALTMRFRAILKKIIETKVLMGDVMKEASFSLAEAKFTSGDINHMVLQNVNKAQLKVRSKKDNVAGVLLPVFEGYQDGSDSYELTGLSRGGQQIDRLKKNYARAIQLLVELASLQTAFVTLDEVIKITNRRKIKDSMLLMNRIKPISCMIIIPRIERTLAYITSELDEREREEFYRLKKIQEKKRKIKEETEARLAAFKASNEFKEPASLLAEERDEDLLFN</sequence>
<dbReference type="InParanoid" id="K1QMV7"/>
<organism evidence="4">
    <name type="scientific">Magallana gigas</name>
    <name type="common">Pacific oyster</name>
    <name type="synonym">Crassostrea gigas</name>
    <dbReference type="NCBI Taxonomy" id="29159"/>
    <lineage>
        <taxon>Eukaryota</taxon>
        <taxon>Metazoa</taxon>
        <taxon>Spiralia</taxon>
        <taxon>Lophotrochozoa</taxon>
        <taxon>Mollusca</taxon>
        <taxon>Bivalvia</taxon>
        <taxon>Autobranchia</taxon>
        <taxon>Pteriomorphia</taxon>
        <taxon>Ostreida</taxon>
        <taxon>Ostreoidea</taxon>
        <taxon>Ostreidae</taxon>
        <taxon>Magallana</taxon>
    </lineage>
</organism>
<dbReference type="Gene3D" id="1.10.287.3240">
    <property type="match status" value="1"/>
</dbReference>
<dbReference type="GO" id="GO:0046961">
    <property type="term" value="F:proton-transporting ATPase activity, rotational mechanism"/>
    <property type="evidence" value="ECO:0007669"/>
    <property type="project" value="InterPro"/>
</dbReference>
<evidence type="ECO:0000256" key="2">
    <source>
        <dbReference type="ARBA" id="ARBA00022448"/>
    </source>
</evidence>
<evidence type="ECO:0000256" key="1">
    <source>
        <dbReference type="ARBA" id="ARBA00005850"/>
    </source>
</evidence>